<evidence type="ECO:0000256" key="2">
    <source>
        <dbReference type="PROSITE-ProRule" id="PRU00108"/>
    </source>
</evidence>
<dbReference type="AlphaFoldDB" id="A0A5N5NL56"/>
<dbReference type="Gene3D" id="1.10.10.60">
    <property type="entry name" value="Homeodomain-like"/>
    <property type="match status" value="1"/>
</dbReference>
<keyword evidence="2 3" id="KW-0539">Nucleus</keyword>
<comment type="subcellular location">
    <subcellularLocation>
        <location evidence="1 2 3">Nucleus</location>
    </subcellularLocation>
</comment>
<dbReference type="GO" id="GO:0003700">
    <property type="term" value="F:DNA-binding transcription factor activity"/>
    <property type="evidence" value="ECO:0007669"/>
    <property type="project" value="InterPro"/>
</dbReference>
<evidence type="ECO:0000256" key="4">
    <source>
        <dbReference type="SAM" id="MobiDB-lite"/>
    </source>
</evidence>
<accession>A0A5N5NL56</accession>
<evidence type="ECO:0000313" key="7">
    <source>
        <dbReference type="Proteomes" id="UP000326939"/>
    </source>
</evidence>
<reference evidence="7" key="1">
    <citation type="journal article" date="2019" name="Gigascience">
        <title>De novo genome assembly of the endangered Acer yangbiense, a plant species with extremely small populations endemic to Yunnan Province, China.</title>
        <authorList>
            <person name="Yang J."/>
            <person name="Wariss H.M."/>
            <person name="Tao L."/>
            <person name="Zhang R."/>
            <person name="Yun Q."/>
            <person name="Hollingsworth P."/>
            <person name="Dao Z."/>
            <person name="Luo G."/>
            <person name="Guo H."/>
            <person name="Ma Y."/>
            <person name="Sun W."/>
        </authorList>
    </citation>
    <scope>NUCLEOTIDE SEQUENCE [LARGE SCALE GENOMIC DNA]</scope>
    <source>
        <strain evidence="7">cv. br00</strain>
    </source>
</reference>
<dbReference type="SUPFAM" id="SSF46689">
    <property type="entry name" value="Homeodomain-like"/>
    <property type="match status" value="1"/>
</dbReference>
<protein>
    <recommendedName>
        <fullName evidence="5">Homeobox domain-containing protein</fullName>
    </recommendedName>
</protein>
<organism evidence="6 7">
    <name type="scientific">Salix brachista</name>
    <dbReference type="NCBI Taxonomy" id="2182728"/>
    <lineage>
        <taxon>Eukaryota</taxon>
        <taxon>Viridiplantae</taxon>
        <taxon>Streptophyta</taxon>
        <taxon>Embryophyta</taxon>
        <taxon>Tracheophyta</taxon>
        <taxon>Spermatophyta</taxon>
        <taxon>Magnoliopsida</taxon>
        <taxon>eudicotyledons</taxon>
        <taxon>Gunneridae</taxon>
        <taxon>Pentapetalae</taxon>
        <taxon>rosids</taxon>
        <taxon>fabids</taxon>
        <taxon>Malpighiales</taxon>
        <taxon>Salicaceae</taxon>
        <taxon>Saliceae</taxon>
        <taxon>Salix</taxon>
    </lineage>
</organism>
<comment type="caution">
    <text evidence="6">The sequence shown here is derived from an EMBL/GenBank/DDBJ whole genome shotgun (WGS) entry which is preliminary data.</text>
</comment>
<dbReference type="Proteomes" id="UP000326939">
    <property type="component" value="Chromosome 2"/>
</dbReference>
<dbReference type="GO" id="GO:0005634">
    <property type="term" value="C:nucleus"/>
    <property type="evidence" value="ECO:0007669"/>
    <property type="project" value="UniProtKB-SubCell"/>
</dbReference>
<dbReference type="InterPro" id="IPR044559">
    <property type="entry name" value="WOX13-like"/>
</dbReference>
<keyword evidence="2 3" id="KW-0371">Homeobox</keyword>
<evidence type="ECO:0000259" key="5">
    <source>
        <dbReference type="PROSITE" id="PS50071"/>
    </source>
</evidence>
<dbReference type="CDD" id="cd00086">
    <property type="entry name" value="homeodomain"/>
    <property type="match status" value="1"/>
</dbReference>
<dbReference type="InterPro" id="IPR009057">
    <property type="entry name" value="Homeodomain-like_sf"/>
</dbReference>
<dbReference type="Pfam" id="PF00046">
    <property type="entry name" value="Homeodomain"/>
    <property type="match status" value="1"/>
</dbReference>
<keyword evidence="2 3" id="KW-0238">DNA-binding</keyword>
<dbReference type="EMBL" id="VDCV01000002">
    <property type="protein sequence ID" value="KAB5568032.1"/>
    <property type="molecule type" value="Genomic_DNA"/>
</dbReference>
<feature type="domain" description="Homeobox" evidence="5">
    <location>
        <begin position="90"/>
        <end position="155"/>
    </location>
</feature>
<keyword evidence="7" id="KW-1185">Reference proteome</keyword>
<evidence type="ECO:0000256" key="3">
    <source>
        <dbReference type="RuleBase" id="RU000682"/>
    </source>
</evidence>
<name>A0A5N5NL56_9ROSI</name>
<dbReference type="PROSITE" id="PS50071">
    <property type="entry name" value="HOMEOBOX_2"/>
    <property type="match status" value="1"/>
</dbReference>
<proteinExistence type="predicted"/>
<feature type="DNA-binding region" description="Homeobox" evidence="2">
    <location>
        <begin position="92"/>
        <end position="156"/>
    </location>
</feature>
<feature type="region of interest" description="Disordered" evidence="4">
    <location>
        <begin position="153"/>
        <end position="195"/>
    </location>
</feature>
<evidence type="ECO:0000313" key="6">
    <source>
        <dbReference type="EMBL" id="KAB5568032.1"/>
    </source>
</evidence>
<dbReference type="SMART" id="SM00389">
    <property type="entry name" value="HOX"/>
    <property type="match status" value="1"/>
</dbReference>
<feature type="compositionally biased region" description="Basic and acidic residues" evidence="4">
    <location>
        <begin position="173"/>
        <end position="184"/>
    </location>
</feature>
<dbReference type="InterPro" id="IPR001356">
    <property type="entry name" value="HD"/>
</dbReference>
<dbReference type="PANTHER" id="PTHR46777">
    <property type="entry name" value="WUSCHEL-RELATED HOMEOBOX 13"/>
    <property type="match status" value="1"/>
</dbReference>
<evidence type="ECO:0000256" key="1">
    <source>
        <dbReference type="ARBA" id="ARBA00004123"/>
    </source>
</evidence>
<dbReference type="GO" id="GO:0003677">
    <property type="term" value="F:DNA binding"/>
    <property type="evidence" value="ECO:0007669"/>
    <property type="project" value="UniProtKB-UniRule"/>
</dbReference>
<dbReference type="PANTHER" id="PTHR46777:SF13">
    <property type="entry name" value="HOMEOBOX DOMAIN-CONTAINING PROTEIN"/>
    <property type="match status" value="1"/>
</dbReference>
<gene>
    <name evidence="6" type="ORF">DKX38_001825</name>
</gene>
<sequence length="269" mass="30972">MRTLVRQEGGRVKRKRRLMEEGKFQNGGGLGVKVMTDEQMEMLRKQIAVYATICEQLVEMHKDLSAQQEFAGMRLGNPYCDPLLSSAVHKIGSRQRWTPKPAQLQILEQIFEQCNATPGRQKIKDITRELAQHGQISETNVYNWFQNRRARSKRKQSAVVPNNGESEMETENESFKEKKTRPEDSQPDENTTPMADQMYFNSPDIGTPICLPSFSHKIHALRVLFHTFNPDLTSWWGKWNPQGAVFLTGRWSNMTCLDDVPSRSAEMLR</sequence>